<evidence type="ECO:0000313" key="6">
    <source>
        <dbReference type="Proteomes" id="UP000824125"/>
    </source>
</evidence>
<dbReference type="Proteomes" id="UP000824125">
    <property type="component" value="Unassembled WGS sequence"/>
</dbReference>
<dbReference type="GO" id="GO:0016646">
    <property type="term" value="F:oxidoreductase activity, acting on the CH-NH group of donors, NAD or NADP as acceptor"/>
    <property type="evidence" value="ECO:0007669"/>
    <property type="project" value="UniProtKB-ARBA"/>
</dbReference>
<keyword evidence="2" id="KW-0285">Flavoprotein</keyword>
<dbReference type="InterPro" id="IPR012349">
    <property type="entry name" value="Split_barrel_FMN-bd"/>
</dbReference>
<comment type="cofactor">
    <cofactor evidence="1">
        <name>FMN</name>
        <dbReference type="ChEBI" id="CHEBI:58210"/>
    </cofactor>
</comment>
<name>A0A9D1SNC5_9FIRM</name>
<reference evidence="5" key="2">
    <citation type="journal article" date="2021" name="PeerJ">
        <title>Extensive microbial diversity within the chicken gut microbiome revealed by metagenomics and culture.</title>
        <authorList>
            <person name="Gilroy R."/>
            <person name="Ravi A."/>
            <person name="Getino M."/>
            <person name="Pursley I."/>
            <person name="Horton D.L."/>
            <person name="Alikhan N.F."/>
            <person name="Baker D."/>
            <person name="Gharbi K."/>
            <person name="Hall N."/>
            <person name="Watson M."/>
            <person name="Adriaenssens E.M."/>
            <person name="Foster-Nyarko E."/>
            <person name="Jarju S."/>
            <person name="Secka A."/>
            <person name="Antonio M."/>
            <person name="Oren A."/>
            <person name="Chaudhuri R.R."/>
            <person name="La Ragione R."/>
            <person name="Hildebrand F."/>
            <person name="Pallen M.J."/>
        </authorList>
    </citation>
    <scope>NUCLEOTIDE SEQUENCE</scope>
    <source>
        <strain evidence="5">CHK176-6737</strain>
    </source>
</reference>
<evidence type="ECO:0000313" key="5">
    <source>
        <dbReference type="EMBL" id="HIU68405.1"/>
    </source>
</evidence>
<organism evidence="5 6">
    <name type="scientific">Candidatus Scybalenecus merdavium</name>
    <dbReference type="NCBI Taxonomy" id="2840939"/>
    <lineage>
        <taxon>Bacteria</taxon>
        <taxon>Bacillati</taxon>
        <taxon>Bacillota</taxon>
        <taxon>Clostridia</taxon>
        <taxon>Eubacteriales</taxon>
        <taxon>Oscillospiraceae</taxon>
        <taxon>Oscillospiraceae incertae sedis</taxon>
        <taxon>Candidatus Scybalenecus</taxon>
    </lineage>
</organism>
<evidence type="ECO:0000259" key="4">
    <source>
        <dbReference type="SMART" id="SM00903"/>
    </source>
</evidence>
<gene>
    <name evidence="5" type="ORF">IAD23_00425</name>
</gene>
<reference evidence="5" key="1">
    <citation type="submission" date="2020-10" db="EMBL/GenBank/DDBJ databases">
        <authorList>
            <person name="Gilroy R."/>
        </authorList>
    </citation>
    <scope>NUCLEOTIDE SEQUENCE</scope>
    <source>
        <strain evidence="5">CHK176-6737</strain>
    </source>
</reference>
<protein>
    <submittedName>
        <fullName evidence="5">Flavin reductase family protein</fullName>
    </submittedName>
</protein>
<dbReference type="PANTHER" id="PTHR43567">
    <property type="entry name" value="FLAVOREDOXIN-RELATED-RELATED"/>
    <property type="match status" value="1"/>
</dbReference>
<dbReference type="PANTHER" id="PTHR43567:SF1">
    <property type="entry name" value="FLAVOREDOXIN"/>
    <property type="match status" value="1"/>
</dbReference>
<dbReference type="Pfam" id="PF01613">
    <property type="entry name" value="Flavin_Reduct"/>
    <property type="match status" value="1"/>
</dbReference>
<dbReference type="SUPFAM" id="SSF50475">
    <property type="entry name" value="FMN-binding split barrel"/>
    <property type="match status" value="1"/>
</dbReference>
<evidence type="ECO:0000256" key="3">
    <source>
        <dbReference type="ARBA" id="ARBA00038054"/>
    </source>
</evidence>
<feature type="domain" description="Flavin reductase like" evidence="4">
    <location>
        <begin position="9"/>
        <end position="150"/>
    </location>
</feature>
<evidence type="ECO:0000256" key="2">
    <source>
        <dbReference type="ARBA" id="ARBA00022630"/>
    </source>
</evidence>
<dbReference type="EMBL" id="DVNM01000002">
    <property type="protein sequence ID" value="HIU68405.1"/>
    <property type="molecule type" value="Genomic_DNA"/>
</dbReference>
<accession>A0A9D1SNC5</accession>
<evidence type="ECO:0000256" key="1">
    <source>
        <dbReference type="ARBA" id="ARBA00001917"/>
    </source>
</evidence>
<comment type="similarity">
    <text evidence="3">Belongs to the flavoredoxin family.</text>
</comment>
<sequence length="183" mass="19998">MKKDLGPVLALYPMPLVIVGAMVGEKPNWLLAGHVGILGHDRVMVSLAKPHYTNRGIREAKCLSINMVDAPLLQKADYVGCVSGAKTDKSGMFPYTLSESGAPILDDSKLSMECLLEDIYETPGFDNFILTIRRTLADEAIINGSGKPDYAQFKPILFEMPGYTYLSTGRTVAKCLSLGRELK</sequence>
<dbReference type="GO" id="GO:0010181">
    <property type="term" value="F:FMN binding"/>
    <property type="evidence" value="ECO:0007669"/>
    <property type="project" value="InterPro"/>
</dbReference>
<proteinExistence type="inferred from homology"/>
<dbReference type="AlphaFoldDB" id="A0A9D1SNC5"/>
<dbReference type="Gene3D" id="2.30.110.10">
    <property type="entry name" value="Electron Transport, Fmn-binding Protein, Chain A"/>
    <property type="match status" value="1"/>
</dbReference>
<dbReference type="InterPro" id="IPR002563">
    <property type="entry name" value="Flavin_Rdtase-like_dom"/>
</dbReference>
<dbReference type="SMART" id="SM00903">
    <property type="entry name" value="Flavin_Reduct"/>
    <property type="match status" value="1"/>
</dbReference>
<dbReference type="InterPro" id="IPR052174">
    <property type="entry name" value="Flavoredoxin"/>
</dbReference>
<comment type="caution">
    <text evidence="5">The sequence shown here is derived from an EMBL/GenBank/DDBJ whole genome shotgun (WGS) entry which is preliminary data.</text>
</comment>